<comment type="caution">
    <text evidence="2">The sequence shown here is derived from an EMBL/GenBank/DDBJ whole genome shotgun (WGS) entry which is preliminary data.</text>
</comment>
<accession>A0AAU9WZA3</accession>
<dbReference type="AlphaFoldDB" id="A0AAU9WZA3"/>
<sequence>MSKYPQRALAERNKTVQMKNSMEDKILRQKLESFSRERGYIDRELRRISLARESLVESLDRYTKQSKLMTKRLSLPCLVDERRKDSLADPIGGLRRHTVDIVEDFQRPFAECKQPLKPLGCIQEPAPDSKKVAATPSNKVGIPSERKNRAPSPLLITSMETSRDILEFRCTSPVTASLIQSGIIPAQERPMLHSRQTSSNETPLRLPKIPGTPARKISTGQANPRDGMLATNLKSKFRQMGSVVMATAILRVANERRKEEVGKK</sequence>
<dbReference type="Proteomes" id="UP001159428">
    <property type="component" value="Unassembled WGS sequence"/>
</dbReference>
<gene>
    <name evidence="2" type="ORF">PMEA_00014402</name>
</gene>
<evidence type="ECO:0000256" key="1">
    <source>
        <dbReference type="SAM" id="MobiDB-lite"/>
    </source>
</evidence>
<name>A0AAU9WZA3_9CNID</name>
<organism evidence="2 3">
    <name type="scientific">Pocillopora meandrina</name>
    <dbReference type="NCBI Taxonomy" id="46732"/>
    <lineage>
        <taxon>Eukaryota</taxon>
        <taxon>Metazoa</taxon>
        <taxon>Cnidaria</taxon>
        <taxon>Anthozoa</taxon>
        <taxon>Hexacorallia</taxon>
        <taxon>Scleractinia</taxon>
        <taxon>Astrocoeniina</taxon>
        <taxon>Pocilloporidae</taxon>
        <taxon>Pocillopora</taxon>
    </lineage>
</organism>
<evidence type="ECO:0000313" key="3">
    <source>
        <dbReference type="Proteomes" id="UP001159428"/>
    </source>
</evidence>
<keyword evidence="3" id="KW-1185">Reference proteome</keyword>
<protein>
    <recommendedName>
        <fullName evidence="4">Borealin N-terminal domain-containing protein</fullName>
    </recommendedName>
</protein>
<proteinExistence type="predicted"/>
<reference evidence="2 3" key="1">
    <citation type="submission" date="2022-05" db="EMBL/GenBank/DDBJ databases">
        <authorList>
            <consortium name="Genoscope - CEA"/>
            <person name="William W."/>
        </authorList>
    </citation>
    <scope>NUCLEOTIDE SEQUENCE [LARGE SCALE GENOMIC DNA]</scope>
</reference>
<evidence type="ECO:0008006" key="4">
    <source>
        <dbReference type="Google" id="ProtNLM"/>
    </source>
</evidence>
<feature type="region of interest" description="Disordered" evidence="1">
    <location>
        <begin position="127"/>
        <end position="149"/>
    </location>
</feature>
<dbReference type="EMBL" id="CALNXJ010000025">
    <property type="protein sequence ID" value="CAH3130934.1"/>
    <property type="molecule type" value="Genomic_DNA"/>
</dbReference>
<feature type="region of interest" description="Disordered" evidence="1">
    <location>
        <begin position="192"/>
        <end position="227"/>
    </location>
</feature>
<evidence type="ECO:0000313" key="2">
    <source>
        <dbReference type="EMBL" id="CAH3130934.1"/>
    </source>
</evidence>